<evidence type="ECO:0000256" key="2">
    <source>
        <dbReference type="SAM" id="Phobius"/>
    </source>
</evidence>
<dbReference type="OrthoDB" id="9626941at2759"/>
<comment type="caution">
    <text evidence="3">The sequence shown here is derived from an EMBL/GenBank/DDBJ whole genome shotgun (WGS) entry which is preliminary data.</text>
</comment>
<evidence type="ECO:0000313" key="4">
    <source>
        <dbReference type="Proteomes" id="UP000002748"/>
    </source>
</evidence>
<evidence type="ECO:0000313" key="3">
    <source>
        <dbReference type="EMBL" id="EJT51335.1"/>
    </source>
</evidence>
<dbReference type="Pfam" id="PF08636">
    <property type="entry name" value="Pkr1"/>
    <property type="match status" value="1"/>
</dbReference>
<keyword evidence="2" id="KW-0812">Transmembrane</keyword>
<dbReference type="GeneID" id="25991028"/>
<organism evidence="3 4">
    <name type="scientific">Trichosporon asahii var. asahii (strain ATCC 90039 / CBS 2479 / JCM 2466 / KCTC 7840 / NBRC 103889/ NCYC 2677 / UAMH 7654)</name>
    <name type="common">Yeast</name>
    <dbReference type="NCBI Taxonomy" id="1186058"/>
    <lineage>
        <taxon>Eukaryota</taxon>
        <taxon>Fungi</taxon>
        <taxon>Dikarya</taxon>
        <taxon>Basidiomycota</taxon>
        <taxon>Agaricomycotina</taxon>
        <taxon>Tremellomycetes</taxon>
        <taxon>Trichosporonales</taxon>
        <taxon>Trichosporonaceae</taxon>
        <taxon>Trichosporon</taxon>
    </lineage>
</organism>
<dbReference type="Proteomes" id="UP000002748">
    <property type="component" value="Unassembled WGS sequence"/>
</dbReference>
<accession>J4UI59</accession>
<name>J4UI59_TRIAS</name>
<protein>
    <submittedName>
        <fullName evidence="3">Uncharacterized protein</fullName>
    </submittedName>
</protein>
<dbReference type="AlphaFoldDB" id="J4UI59"/>
<sequence>MVTTRSTESSTSSSTTPEPVGVPPVRRLSEPQVAEKEQTSVVADEQADMPAGVVGDIIKSIWEPGANATVVIAMNVSFFFLIMVLVGLGAMTNWMKEVVFLLATSVLLWGAMMHKIQSNPENMPIKDPLLDTSDAPQSETKKDK</sequence>
<reference evidence="3 4" key="1">
    <citation type="journal article" date="2012" name="Eukaryot. Cell">
        <title>Draft genome sequence of CBS 2479, the standard type strain of Trichosporon asahii.</title>
        <authorList>
            <person name="Yang R.Y."/>
            <person name="Li H.T."/>
            <person name="Zhu H."/>
            <person name="Zhou G.P."/>
            <person name="Wang M."/>
            <person name="Wang L."/>
        </authorList>
    </citation>
    <scope>NUCLEOTIDE SEQUENCE [LARGE SCALE GENOMIC DNA]</scope>
    <source>
        <strain evidence="4">ATCC 90039 / CBS 2479 / JCM 2466 / KCTC 7840 / NCYC 2677 / UAMH 7654</strain>
    </source>
</reference>
<feature type="compositionally biased region" description="Basic and acidic residues" evidence="1">
    <location>
        <begin position="27"/>
        <end position="38"/>
    </location>
</feature>
<keyword evidence="2" id="KW-1133">Transmembrane helix</keyword>
<feature type="region of interest" description="Disordered" evidence="1">
    <location>
        <begin position="1"/>
        <end position="46"/>
    </location>
</feature>
<dbReference type="GO" id="GO:0070072">
    <property type="term" value="P:vacuolar proton-transporting V-type ATPase complex assembly"/>
    <property type="evidence" value="ECO:0007669"/>
    <property type="project" value="InterPro"/>
</dbReference>
<feature type="transmembrane region" description="Helical" evidence="2">
    <location>
        <begin position="98"/>
        <end position="116"/>
    </location>
</feature>
<dbReference type="EMBL" id="ALBS01000059">
    <property type="protein sequence ID" value="EJT51335.1"/>
    <property type="molecule type" value="Genomic_DNA"/>
</dbReference>
<keyword evidence="2" id="KW-0472">Membrane</keyword>
<gene>
    <name evidence="3" type="ORF">A1Q1_07516</name>
</gene>
<proteinExistence type="predicted"/>
<dbReference type="VEuPathDB" id="FungiDB:A1Q1_07516"/>
<feature type="region of interest" description="Disordered" evidence="1">
    <location>
        <begin position="123"/>
        <end position="144"/>
    </location>
</feature>
<evidence type="ECO:0000256" key="1">
    <source>
        <dbReference type="SAM" id="MobiDB-lite"/>
    </source>
</evidence>
<dbReference type="KEGG" id="tasa:A1Q1_07516"/>
<dbReference type="HOGENOM" id="CLU_1797808_0_0_1"/>
<feature type="transmembrane region" description="Helical" evidence="2">
    <location>
        <begin position="68"/>
        <end position="92"/>
    </location>
</feature>
<dbReference type="InterPro" id="IPR013945">
    <property type="entry name" value="Pkr1"/>
</dbReference>
<dbReference type="RefSeq" id="XP_014182520.1">
    <property type="nucleotide sequence ID" value="XM_014327045.1"/>
</dbReference>
<feature type="compositionally biased region" description="Low complexity" evidence="1">
    <location>
        <begin position="1"/>
        <end position="26"/>
    </location>
</feature>